<protein>
    <submittedName>
        <fullName evidence="3">Uncharacterized protein LOC104773462</fullName>
    </submittedName>
</protein>
<dbReference type="PANTHER" id="PTHR47165">
    <property type="entry name" value="OS03G0429900 PROTEIN"/>
    <property type="match status" value="1"/>
</dbReference>
<dbReference type="PANTHER" id="PTHR47165:SF4">
    <property type="entry name" value="OS03G0429900 PROTEIN"/>
    <property type="match status" value="1"/>
</dbReference>
<keyword evidence="2" id="KW-1185">Reference proteome</keyword>
<dbReference type="InterPro" id="IPR003871">
    <property type="entry name" value="RFA1B/D_OB_1st"/>
</dbReference>
<dbReference type="Proteomes" id="UP000694864">
    <property type="component" value="Unplaced"/>
</dbReference>
<dbReference type="CDD" id="cd04481">
    <property type="entry name" value="RPA1_DBD_B_like"/>
    <property type="match status" value="1"/>
</dbReference>
<accession>A0ABM1RGS3</accession>
<reference evidence="2" key="1">
    <citation type="journal article" date="2014" name="Nat. Commun.">
        <title>The emerging biofuel crop Camelina sativa retains a highly undifferentiated hexaploid genome structure.</title>
        <authorList>
            <person name="Kagale S."/>
            <person name="Koh C."/>
            <person name="Nixon J."/>
            <person name="Bollina V."/>
            <person name="Clarke W.E."/>
            <person name="Tuteja R."/>
            <person name="Spillane C."/>
            <person name="Robinson S.J."/>
            <person name="Links M.G."/>
            <person name="Clarke C."/>
            <person name="Higgins E.E."/>
            <person name="Huebert T."/>
            <person name="Sharpe A.G."/>
            <person name="Parkin I.A."/>
        </authorList>
    </citation>
    <scope>NUCLEOTIDE SEQUENCE [LARGE SCALE GENOMIC DNA]</scope>
    <source>
        <strain evidence="2">cv. DH55</strain>
    </source>
</reference>
<dbReference type="Gene3D" id="2.40.50.140">
    <property type="entry name" value="Nucleic acid-binding proteins"/>
    <property type="match status" value="2"/>
</dbReference>
<dbReference type="RefSeq" id="XP_019098211.1">
    <property type="nucleotide sequence ID" value="XM_019242666.1"/>
</dbReference>
<evidence type="ECO:0000313" key="2">
    <source>
        <dbReference type="Proteomes" id="UP000694864"/>
    </source>
</evidence>
<evidence type="ECO:0000259" key="1">
    <source>
        <dbReference type="Pfam" id="PF02721"/>
    </source>
</evidence>
<proteinExistence type="predicted"/>
<dbReference type="Pfam" id="PF02721">
    <property type="entry name" value="DUF223"/>
    <property type="match status" value="1"/>
</dbReference>
<name>A0ABM1RGS3_CAMSA</name>
<sequence>MANAKSFLTLDQLDRKRFYRHSITVRLLRKWEFKNFKKDNELLGMNLLFLDQKENTIQGTVHQSLLQKFVNQLSEGSIIEIYDFNVQDCNKNYKVSDHKFQIRLTERTRVTIVGQESCQIPREKFRFRNDEGFVKLQDHTIDLYDAIGYIKHMDKTDVRTTTTPTLRKVTLTLLLEDGNEIPATLWAEQAELLEDKYRGVENNNIVLIMTSVLVKIYQSEIYLSASSGTKFYLNHDSDPVDAFRKSLRYNGECLVNLGDITKQNKRPEDQQSINDIWEYVSSDDRKVKIFFLNTL</sequence>
<feature type="domain" description="Replication protein A 70 kDa DNA-binding subunit B/D first OB fold" evidence="1">
    <location>
        <begin position="22"/>
        <end position="111"/>
    </location>
</feature>
<gene>
    <name evidence="3" type="primary">LOC104773462</name>
</gene>
<dbReference type="CDD" id="cd04480">
    <property type="entry name" value="RPA1_DBD_A_like"/>
    <property type="match status" value="1"/>
</dbReference>
<organism evidence="2 3">
    <name type="scientific">Camelina sativa</name>
    <name type="common">False flax</name>
    <name type="synonym">Myagrum sativum</name>
    <dbReference type="NCBI Taxonomy" id="90675"/>
    <lineage>
        <taxon>Eukaryota</taxon>
        <taxon>Viridiplantae</taxon>
        <taxon>Streptophyta</taxon>
        <taxon>Embryophyta</taxon>
        <taxon>Tracheophyta</taxon>
        <taxon>Spermatophyta</taxon>
        <taxon>Magnoliopsida</taxon>
        <taxon>eudicotyledons</taxon>
        <taxon>Gunneridae</taxon>
        <taxon>Pentapetalae</taxon>
        <taxon>rosids</taxon>
        <taxon>malvids</taxon>
        <taxon>Brassicales</taxon>
        <taxon>Brassicaceae</taxon>
        <taxon>Camelineae</taxon>
        <taxon>Camelina</taxon>
    </lineage>
</organism>
<dbReference type="GeneID" id="104773462"/>
<reference evidence="3" key="2">
    <citation type="submission" date="2025-08" db="UniProtKB">
        <authorList>
            <consortium name="RefSeq"/>
        </authorList>
    </citation>
    <scope>IDENTIFICATION</scope>
    <source>
        <tissue evidence="3">Leaf</tissue>
    </source>
</reference>
<evidence type="ECO:0000313" key="3">
    <source>
        <dbReference type="RefSeq" id="XP_019098211.1"/>
    </source>
</evidence>
<dbReference type="SUPFAM" id="SSF50249">
    <property type="entry name" value="Nucleic acid-binding proteins"/>
    <property type="match status" value="2"/>
</dbReference>
<dbReference type="InterPro" id="IPR012340">
    <property type="entry name" value="NA-bd_OB-fold"/>
</dbReference>